<evidence type="ECO:0000313" key="3">
    <source>
        <dbReference type="Proteomes" id="UP000324222"/>
    </source>
</evidence>
<organism evidence="2 3">
    <name type="scientific">Portunus trituberculatus</name>
    <name type="common">Swimming crab</name>
    <name type="synonym">Neptunus trituberculatus</name>
    <dbReference type="NCBI Taxonomy" id="210409"/>
    <lineage>
        <taxon>Eukaryota</taxon>
        <taxon>Metazoa</taxon>
        <taxon>Ecdysozoa</taxon>
        <taxon>Arthropoda</taxon>
        <taxon>Crustacea</taxon>
        <taxon>Multicrustacea</taxon>
        <taxon>Malacostraca</taxon>
        <taxon>Eumalacostraca</taxon>
        <taxon>Eucarida</taxon>
        <taxon>Decapoda</taxon>
        <taxon>Pleocyemata</taxon>
        <taxon>Brachyura</taxon>
        <taxon>Eubrachyura</taxon>
        <taxon>Portunoidea</taxon>
        <taxon>Portunidae</taxon>
        <taxon>Portuninae</taxon>
        <taxon>Portunus</taxon>
    </lineage>
</organism>
<comment type="caution">
    <text evidence="2">The sequence shown here is derived from an EMBL/GenBank/DDBJ whole genome shotgun (WGS) entry which is preliminary data.</text>
</comment>
<gene>
    <name evidence="2" type="ORF">E2C01_097023</name>
</gene>
<dbReference type="AlphaFoldDB" id="A0A5B7JX68"/>
<keyword evidence="3" id="KW-1185">Reference proteome</keyword>
<protein>
    <submittedName>
        <fullName evidence="2">Uncharacterized protein</fullName>
    </submittedName>
</protein>
<feature type="compositionally biased region" description="Low complexity" evidence="1">
    <location>
        <begin position="26"/>
        <end position="44"/>
    </location>
</feature>
<sequence length="66" mass="7369">MNISFHDQMQFEVWCLLGKRKKSRYNHSSSSSSSGKLSPSQPYSGEQQKSNPRRHSSGSLSHANAS</sequence>
<feature type="compositionally biased region" description="Polar residues" evidence="1">
    <location>
        <begin position="57"/>
        <end position="66"/>
    </location>
</feature>
<name>A0A5B7JX68_PORTR</name>
<dbReference type="EMBL" id="VSRR010127348">
    <property type="protein sequence ID" value="MPD01491.1"/>
    <property type="molecule type" value="Genomic_DNA"/>
</dbReference>
<feature type="region of interest" description="Disordered" evidence="1">
    <location>
        <begin position="24"/>
        <end position="66"/>
    </location>
</feature>
<accession>A0A5B7JX68</accession>
<evidence type="ECO:0000313" key="2">
    <source>
        <dbReference type="EMBL" id="MPD01491.1"/>
    </source>
</evidence>
<proteinExistence type="predicted"/>
<evidence type="ECO:0000256" key="1">
    <source>
        <dbReference type="SAM" id="MobiDB-lite"/>
    </source>
</evidence>
<reference evidence="2 3" key="1">
    <citation type="submission" date="2019-05" db="EMBL/GenBank/DDBJ databases">
        <title>Another draft genome of Portunus trituberculatus and its Hox gene families provides insights of decapod evolution.</title>
        <authorList>
            <person name="Jeong J.-H."/>
            <person name="Song I."/>
            <person name="Kim S."/>
            <person name="Choi T."/>
            <person name="Kim D."/>
            <person name="Ryu S."/>
            <person name="Kim W."/>
        </authorList>
    </citation>
    <scope>NUCLEOTIDE SEQUENCE [LARGE SCALE GENOMIC DNA]</scope>
    <source>
        <tissue evidence="2">Muscle</tissue>
    </source>
</reference>
<dbReference type="Proteomes" id="UP000324222">
    <property type="component" value="Unassembled WGS sequence"/>
</dbReference>